<evidence type="ECO:0000256" key="1">
    <source>
        <dbReference type="SAM" id="MobiDB-lite"/>
    </source>
</evidence>
<name>A0AA39ZQH2_9PEZI</name>
<evidence type="ECO:0000313" key="3">
    <source>
        <dbReference type="Proteomes" id="UP001172101"/>
    </source>
</evidence>
<dbReference type="EMBL" id="JAUIRO010000009">
    <property type="protein sequence ID" value="KAK0701776.1"/>
    <property type="molecule type" value="Genomic_DNA"/>
</dbReference>
<gene>
    <name evidence="2" type="ORF">B0T26DRAFT_681888</name>
</gene>
<organism evidence="2 3">
    <name type="scientific">Lasiosphaeria miniovina</name>
    <dbReference type="NCBI Taxonomy" id="1954250"/>
    <lineage>
        <taxon>Eukaryota</taxon>
        <taxon>Fungi</taxon>
        <taxon>Dikarya</taxon>
        <taxon>Ascomycota</taxon>
        <taxon>Pezizomycotina</taxon>
        <taxon>Sordariomycetes</taxon>
        <taxon>Sordariomycetidae</taxon>
        <taxon>Sordariales</taxon>
        <taxon>Lasiosphaeriaceae</taxon>
        <taxon>Lasiosphaeria</taxon>
    </lineage>
</organism>
<dbReference type="GeneID" id="85323968"/>
<sequence>MDPVPLHVSCLLGAWWHPSQCPAVTLRAGRGKGEGGQRTKREGGSNAELQRSSYLHAVVEAERQRGLIVSSDGLPTVASIEEDPRSAVTVDEAPLRLSQTGTTPTGLVRLKRKLASSAGSLGQGH</sequence>
<feature type="compositionally biased region" description="Basic and acidic residues" evidence="1">
    <location>
        <begin position="31"/>
        <end position="43"/>
    </location>
</feature>
<reference evidence="2" key="1">
    <citation type="submission" date="2023-06" db="EMBL/GenBank/DDBJ databases">
        <title>Genome-scale phylogeny and comparative genomics of the fungal order Sordariales.</title>
        <authorList>
            <consortium name="Lawrence Berkeley National Laboratory"/>
            <person name="Hensen N."/>
            <person name="Bonometti L."/>
            <person name="Westerberg I."/>
            <person name="Brannstrom I.O."/>
            <person name="Guillou S."/>
            <person name="Cros-Aarteil S."/>
            <person name="Calhoun S."/>
            <person name="Haridas S."/>
            <person name="Kuo A."/>
            <person name="Mondo S."/>
            <person name="Pangilinan J."/>
            <person name="Riley R."/>
            <person name="LaButti K."/>
            <person name="Andreopoulos B."/>
            <person name="Lipzen A."/>
            <person name="Chen C."/>
            <person name="Yanf M."/>
            <person name="Daum C."/>
            <person name="Ng V."/>
            <person name="Clum A."/>
            <person name="Steindorff A."/>
            <person name="Ohm R."/>
            <person name="Martin F."/>
            <person name="Silar P."/>
            <person name="Natvig D."/>
            <person name="Lalanne C."/>
            <person name="Gautier V."/>
            <person name="Ament-velasquez S.L."/>
            <person name="Kruys A."/>
            <person name="Hutchinson M.I."/>
            <person name="Powell A.J."/>
            <person name="Barry K."/>
            <person name="Miller A.N."/>
            <person name="Grigoriev I.V."/>
            <person name="Debuchy R."/>
            <person name="Gladieux P."/>
            <person name="Thoren M.H."/>
            <person name="Johannesson H."/>
        </authorList>
    </citation>
    <scope>NUCLEOTIDE SEQUENCE</scope>
    <source>
        <strain evidence="2">SMH2392-1A</strain>
    </source>
</reference>
<dbReference type="Proteomes" id="UP001172101">
    <property type="component" value="Unassembled WGS sequence"/>
</dbReference>
<dbReference type="RefSeq" id="XP_060289440.1">
    <property type="nucleotide sequence ID" value="XM_060440698.1"/>
</dbReference>
<keyword evidence="3" id="KW-1185">Reference proteome</keyword>
<comment type="caution">
    <text evidence="2">The sequence shown here is derived from an EMBL/GenBank/DDBJ whole genome shotgun (WGS) entry which is preliminary data.</text>
</comment>
<evidence type="ECO:0000313" key="2">
    <source>
        <dbReference type="EMBL" id="KAK0701776.1"/>
    </source>
</evidence>
<feature type="region of interest" description="Disordered" evidence="1">
    <location>
        <begin position="27"/>
        <end position="49"/>
    </location>
</feature>
<accession>A0AA39ZQH2</accession>
<proteinExistence type="predicted"/>
<protein>
    <submittedName>
        <fullName evidence="2">Uncharacterized protein</fullName>
    </submittedName>
</protein>
<dbReference type="AlphaFoldDB" id="A0AA39ZQH2"/>